<accession>A0ABU5MZU2</accession>
<dbReference type="Proteomes" id="UP001290861">
    <property type="component" value="Unassembled WGS sequence"/>
</dbReference>
<dbReference type="EMBL" id="JARVCO010000012">
    <property type="protein sequence ID" value="MDZ8119689.1"/>
    <property type="molecule type" value="Genomic_DNA"/>
</dbReference>
<reference evidence="1 2" key="1">
    <citation type="journal article" date="2024" name="Appl. Environ. Microbiol.">
        <title>Pontiella agarivorans sp. nov., a novel marine anaerobic bacterium capable of degrading macroalgal polysaccharides and fixing nitrogen.</title>
        <authorList>
            <person name="Liu N."/>
            <person name="Kivenson V."/>
            <person name="Peng X."/>
            <person name="Cui Z."/>
            <person name="Lankiewicz T.S."/>
            <person name="Gosselin K.M."/>
            <person name="English C.J."/>
            <person name="Blair E.M."/>
            <person name="O'Malley M.A."/>
            <person name="Valentine D.L."/>
        </authorList>
    </citation>
    <scope>NUCLEOTIDE SEQUENCE [LARGE SCALE GENOMIC DNA]</scope>
    <source>
        <strain evidence="1 2">NLcol2</strain>
    </source>
</reference>
<sequence>MVDDGEFTYHINYEWGGSNNGWWAAGGIPGGALSSGITSIRPNLMALPQINTVTVEKGGTAEVRWILPKRREAEVNELALLRLEQQTGNWQTDCSEITKDYSGREIAAGGRAGDCWFVNKKGPASMTLNKVFVPDASALLTFWQFARLYISVFSIEVTANGSESFDTLYSTPDSSTDQIYENSWSSHAVSQV</sequence>
<evidence type="ECO:0000313" key="1">
    <source>
        <dbReference type="EMBL" id="MDZ8119689.1"/>
    </source>
</evidence>
<comment type="caution">
    <text evidence="1">The sequence shown here is derived from an EMBL/GenBank/DDBJ whole genome shotgun (WGS) entry which is preliminary data.</text>
</comment>
<gene>
    <name evidence="1" type="ORF">P9H32_13755</name>
</gene>
<evidence type="ECO:0000313" key="2">
    <source>
        <dbReference type="Proteomes" id="UP001290861"/>
    </source>
</evidence>
<dbReference type="RefSeq" id="WP_322609474.1">
    <property type="nucleotide sequence ID" value="NZ_JARVCO010000012.1"/>
</dbReference>
<organism evidence="1 2">
    <name type="scientific">Pontiella agarivorans</name>
    <dbReference type="NCBI Taxonomy" id="3038953"/>
    <lineage>
        <taxon>Bacteria</taxon>
        <taxon>Pseudomonadati</taxon>
        <taxon>Kiritimatiellota</taxon>
        <taxon>Kiritimatiellia</taxon>
        <taxon>Kiritimatiellales</taxon>
        <taxon>Pontiellaceae</taxon>
        <taxon>Pontiella</taxon>
    </lineage>
</organism>
<name>A0ABU5MZU2_9BACT</name>
<proteinExistence type="predicted"/>
<keyword evidence="2" id="KW-1185">Reference proteome</keyword>
<protein>
    <submittedName>
        <fullName evidence="1">Uncharacterized protein</fullName>
    </submittedName>
</protein>